<dbReference type="FunCoup" id="A0A6I9T7S4">
    <property type="interactions" value="15"/>
</dbReference>
<evidence type="ECO:0000313" key="3">
    <source>
        <dbReference type="RefSeq" id="XP_011076562.1"/>
    </source>
</evidence>
<dbReference type="Pfam" id="PF07797">
    <property type="entry name" value="DUF1639"/>
    <property type="match status" value="1"/>
</dbReference>
<dbReference type="Gramene" id="SIN_1013686.t">
    <property type="protein sequence ID" value="SIN_1013686.t"/>
    <property type="gene ID" value="SIN_1013686"/>
</dbReference>
<sequence length="312" mass="34607">MAMGIERLKALHNFTLPSELRWGNRQFLRCMKINSNGQISPLRRFTTTNSYSSDQHQQNNYVQQPRTTRDRERRREKESSAEFLHGSHKVGPSPPPASDGCRRFGDDDDGIAAMREKVMFDLQTATDKMKDAIFKDGLEEGQVSGPQLLRTPSAAAAVEGEICRPWNLRTRRAACKTPLSGLVLCRNGGATVVGAENDSAGGKGLRVDIPKSNLVSSQMRAGSAAVADNSTRLRSADNCSAACGEKRERAKFSVSLCKRDIEEDFLAIVGHRLPRRPKKRAKIIQRQLDTLFPGVWLIEVTPDMYKVPEAAP</sequence>
<dbReference type="RefSeq" id="XP_011076562.1">
    <property type="nucleotide sequence ID" value="XM_011078260.2"/>
</dbReference>
<dbReference type="PANTHER" id="PTHR33130">
    <property type="entry name" value="PUTATIVE (DUF1639)-RELATED"/>
    <property type="match status" value="1"/>
</dbReference>
<keyword evidence="2" id="KW-1185">Reference proteome</keyword>
<dbReference type="GeneID" id="105160775"/>
<protein>
    <submittedName>
        <fullName evidence="3">Uncharacterized protein LOC105160775</fullName>
    </submittedName>
</protein>
<proteinExistence type="predicted"/>
<feature type="compositionally biased region" description="Polar residues" evidence="1">
    <location>
        <begin position="49"/>
        <end position="65"/>
    </location>
</feature>
<dbReference type="Proteomes" id="UP000504604">
    <property type="component" value="Linkage group LG1"/>
</dbReference>
<accession>A0A6I9T7S4</accession>
<feature type="compositionally biased region" description="Basic and acidic residues" evidence="1">
    <location>
        <begin position="67"/>
        <end position="80"/>
    </location>
</feature>
<feature type="region of interest" description="Disordered" evidence="1">
    <location>
        <begin position="49"/>
        <end position="100"/>
    </location>
</feature>
<dbReference type="InParanoid" id="A0A6I9T7S4"/>
<dbReference type="InterPro" id="IPR012438">
    <property type="entry name" value="DUF1639"/>
</dbReference>
<evidence type="ECO:0000313" key="2">
    <source>
        <dbReference type="Proteomes" id="UP000504604"/>
    </source>
</evidence>
<evidence type="ECO:0000256" key="1">
    <source>
        <dbReference type="SAM" id="MobiDB-lite"/>
    </source>
</evidence>
<dbReference type="PANTHER" id="PTHR33130:SF43">
    <property type="entry name" value="OS01G0688600 PROTEIN"/>
    <property type="match status" value="1"/>
</dbReference>
<reference evidence="2" key="1">
    <citation type="submission" date="2024-10" db="UniProtKB">
        <authorList>
            <consortium name="RefSeq"/>
        </authorList>
    </citation>
    <scope>NUCLEOTIDE SEQUENCE [LARGE SCALE GENOMIC DNA]</scope>
    <source>
        <strain evidence="2">cv. Zhongzhi No. 13</strain>
    </source>
</reference>
<gene>
    <name evidence="3" type="primary">LOC105160775</name>
</gene>
<reference evidence="3" key="2">
    <citation type="submission" date="2025-08" db="UniProtKB">
        <authorList>
            <consortium name="RefSeq"/>
        </authorList>
    </citation>
    <scope>IDENTIFICATION</scope>
</reference>
<name>A0A6I9T7S4_SESIN</name>
<dbReference type="AlphaFoldDB" id="A0A6I9T7S4"/>
<dbReference type="OrthoDB" id="769821at2759"/>
<dbReference type="KEGG" id="sind:105160775"/>
<organism evidence="2 3">
    <name type="scientific">Sesamum indicum</name>
    <name type="common">Oriental sesame</name>
    <name type="synonym">Sesamum orientale</name>
    <dbReference type="NCBI Taxonomy" id="4182"/>
    <lineage>
        <taxon>Eukaryota</taxon>
        <taxon>Viridiplantae</taxon>
        <taxon>Streptophyta</taxon>
        <taxon>Embryophyta</taxon>
        <taxon>Tracheophyta</taxon>
        <taxon>Spermatophyta</taxon>
        <taxon>Magnoliopsida</taxon>
        <taxon>eudicotyledons</taxon>
        <taxon>Gunneridae</taxon>
        <taxon>Pentapetalae</taxon>
        <taxon>asterids</taxon>
        <taxon>lamiids</taxon>
        <taxon>Lamiales</taxon>
        <taxon>Pedaliaceae</taxon>
        <taxon>Sesamum</taxon>
    </lineage>
</organism>